<evidence type="ECO:0008006" key="4">
    <source>
        <dbReference type="Google" id="ProtNLM"/>
    </source>
</evidence>
<comment type="caution">
    <text evidence="2">The sequence shown here is derived from an EMBL/GenBank/DDBJ whole genome shotgun (WGS) entry which is preliminary data.</text>
</comment>
<feature type="transmembrane region" description="Helical" evidence="1">
    <location>
        <begin position="58"/>
        <end position="80"/>
    </location>
</feature>
<reference evidence="3" key="1">
    <citation type="submission" date="2018-05" db="EMBL/GenBank/DDBJ databases">
        <title>Genome Sequencing of selected type strains of the family Eggerthellaceae.</title>
        <authorList>
            <person name="Danylec N."/>
            <person name="Stoll D.A."/>
            <person name="Doetsch A."/>
            <person name="Huch M."/>
        </authorList>
    </citation>
    <scope>NUCLEOTIDE SEQUENCE [LARGE SCALE GENOMIC DNA]</scope>
    <source>
        <strain evidence="3">DSM 16107</strain>
    </source>
</reference>
<protein>
    <recommendedName>
        <fullName evidence="4">DUF340 domain-containing protein</fullName>
    </recommendedName>
</protein>
<keyword evidence="1" id="KW-0472">Membrane</keyword>
<sequence>MEILAVMVAGVLVGATVFPARLKGLNEKLTLAATALLIFSMGVLLAGRDAFLEELGTVGWASVLFCLVPVAFSTIAVYGLTNLFLSDIARRPAGPRVAAAQD</sequence>
<evidence type="ECO:0000313" key="2">
    <source>
        <dbReference type="EMBL" id="RNM38011.1"/>
    </source>
</evidence>
<name>A0A3N0ILT3_9ACTN</name>
<evidence type="ECO:0000256" key="1">
    <source>
        <dbReference type="SAM" id="Phobius"/>
    </source>
</evidence>
<accession>A0A3N0ILT3</accession>
<feature type="transmembrane region" description="Helical" evidence="1">
    <location>
        <begin position="29"/>
        <end position="46"/>
    </location>
</feature>
<keyword evidence="1" id="KW-0812">Transmembrane</keyword>
<dbReference type="Proteomes" id="UP000270112">
    <property type="component" value="Unassembled WGS sequence"/>
</dbReference>
<dbReference type="AlphaFoldDB" id="A0A3N0ILT3"/>
<dbReference type="EMBL" id="QICC01000197">
    <property type="protein sequence ID" value="RNM38011.1"/>
    <property type="molecule type" value="Genomic_DNA"/>
</dbReference>
<evidence type="ECO:0000313" key="3">
    <source>
        <dbReference type="Proteomes" id="UP000270112"/>
    </source>
</evidence>
<feature type="non-terminal residue" evidence="2">
    <location>
        <position position="102"/>
    </location>
</feature>
<keyword evidence="1" id="KW-1133">Transmembrane helix</keyword>
<organism evidence="2 3">
    <name type="scientific">Eggerthella sinensis</name>
    <dbReference type="NCBI Taxonomy" id="242230"/>
    <lineage>
        <taxon>Bacteria</taxon>
        <taxon>Bacillati</taxon>
        <taxon>Actinomycetota</taxon>
        <taxon>Coriobacteriia</taxon>
        <taxon>Eggerthellales</taxon>
        <taxon>Eggerthellaceae</taxon>
        <taxon>Eggerthella</taxon>
    </lineage>
</organism>
<proteinExistence type="predicted"/>
<gene>
    <name evidence="2" type="ORF">DMP09_17820</name>
</gene>